<dbReference type="HOGENOM" id="CLU_782249_0_0_10"/>
<keyword evidence="1" id="KW-0732">Signal</keyword>
<dbReference type="PATRIC" id="fig|997884.3.peg.3963"/>
<accession>I9GDD5</accession>
<evidence type="ECO:0000313" key="3">
    <source>
        <dbReference type="Proteomes" id="UP000003089"/>
    </source>
</evidence>
<proteinExistence type="predicted"/>
<name>I9GDD5_9BACE</name>
<dbReference type="eggNOG" id="ENOG5030WAC">
    <property type="taxonomic scope" value="Bacteria"/>
</dbReference>
<dbReference type="Proteomes" id="UP000003089">
    <property type="component" value="Unassembled WGS sequence"/>
</dbReference>
<feature type="chain" id="PRO_5003721075" description="DUF4595 domain-containing protein" evidence="1">
    <location>
        <begin position="24"/>
        <end position="355"/>
    </location>
</feature>
<protein>
    <recommendedName>
        <fullName evidence="4">DUF4595 domain-containing protein</fullName>
    </recommendedName>
</protein>
<evidence type="ECO:0000313" key="2">
    <source>
        <dbReference type="EMBL" id="EIY44574.1"/>
    </source>
</evidence>
<dbReference type="RefSeq" id="WP_007487164.1">
    <property type="nucleotide sequence ID" value="NZ_JH724316.1"/>
</dbReference>
<evidence type="ECO:0000256" key="1">
    <source>
        <dbReference type="SAM" id="SignalP"/>
    </source>
</evidence>
<organism evidence="2 3">
    <name type="scientific">Bacteroides nordii CL02T12C05</name>
    <dbReference type="NCBI Taxonomy" id="997884"/>
    <lineage>
        <taxon>Bacteria</taxon>
        <taxon>Pseudomonadati</taxon>
        <taxon>Bacteroidota</taxon>
        <taxon>Bacteroidia</taxon>
        <taxon>Bacteroidales</taxon>
        <taxon>Bacteroidaceae</taxon>
        <taxon>Bacteroides</taxon>
    </lineage>
</organism>
<dbReference type="PROSITE" id="PS51257">
    <property type="entry name" value="PROKAR_LIPOPROTEIN"/>
    <property type="match status" value="1"/>
</dbReference>
<feature type="signal peptide" evidence="1">
    <location>
        <begin position="1"/>
        <end position="23"/>
    </location>
</feature>
<dbReference type="EMBL" id="AGXS01000026">
    <property type="protein sequence ID" value="EIY44574.1"/>
    <property type="molecule type" value="Genomic_DNA"/>
</dbReference>
<keyword evidence="3" id="KW-1185">Reference proteome</keyword>
<reference evidence="2 3" key="1">
    <citation type="submission" date="2012-02" db="EMBL/GenBank/DDBJ databases">
        <title>The Genome Sequence of Bacteroides nordii CL02T12C05.</title>
        <authorList>
            <consortium name="The Broad Institute Genome Sequencing Platform"/>
            <person name="Earl A."/>
            <person name="Ward D."/>
            <person name="Feldgarden M."/>
            <person name="Gevers D."/>
            <person name="Zitomersky N.L."/>
            <person name="Coyne M.J."/>
            <person name="Comstock L.E."/>
            <person name="Young S.K."/>
            <person name="Zeng Q."/>
            <person name="Gargeya S."/>
            <person name="Fitzgerald M."/>
            <person name="Haas B."/>
            <person name="Abouelleil A."/>
            <person name="Alvarado L."/>
            <person name="Arachchi H.M."/>
            <person name="Berlin A."/>
            <person name="Chapman S.B."/>
            <person name="Gearin G."/>
            <person name="Goldberg J."/>
            <person name="Griggs A."/>
            <person name="Gujja S."/>
            <person name="Hansen M."/>
            <person name="Heiman D."/>
            <person name="Howarth C."/>
            <person name="Larimer J."/>
            <person name="Lui A."/>
            <person name="MacDonald P.J.P."/>
            <person name="McCowen C."/>
            <person name="Montmayeur A."/>
            <person name="Murphy C."/>
            <person name="Neiman D."/>
            <person name="Pearson M."/>
            <person name="Priest M."/>
            <person name="Roberts A."/>
            <person name="Saif S."/>
            <person name="Shea T."/>
            <person name="Sisk P."/>
            <person name="Stolte C."/>
            <person name="Sykes S."/>
            <person name="Wortman J."/>
            <person name="Nusbaum C."/>
            <person name="Birren B."/>
        </authorList>
    </citation>
    <scope>NUCLEOTIDE SEQUENCE [LARGE SCALE GENOMIC DNA]</scope>
    <source>
        <strain evidence="2 3">CL02T12C05</strain>
    </source>
</reference>
<sequence length="355" mass="39736">MKTLNCTITILLGCICAVFTACKDDYPIVQPVTPYEKQYGEAAVVWEATHQSLFNFKGNPLYVQVSEESTNEDLAVFNTTKKYLFDTRGHLLIYNPINELVDASSGLTRGWGTTSDATRYSYGYDSAGRLAVVTETELGGTSVVYELKYGTHAVYVPFPFSFAGLPLFLLKGLVLVEGDNGFKYEFDGEKAVCETDSWMGIARTEYLFRNSYPSMCTKQLIRGDEVLQHEETVYAFGEKGVLLGMTTSARTNDDPDMVQKRSVVYASPWLQVQVTEVAYEAGLAQERTVYTYTEEGFLLSATKSDNEGNTASVHLNAYELDAQGNWTSAERAVEGYFNDYWPEGTMNLKQEFSYK</sequence>
<dbReference type="AlphaFoldDB" id="I9GDD5"/>
<comment type="caution">
    <text evidence="2">The sequence shown here is derived from an EMBL/GenBank/DDBJ whole genome shotgun (WGS) entry which is preliminary data.</text>
</comment>
<gene>
    <name evidence="2" type="ORF">HMPREF1068_03861</name>
</gene>
<dbReference type="STRING" id="997884.HMPREF1068_03861"/>
<evidence type="ECO:0008006" key="4">
    <source>
        <dbReference type="Google" id="ProtNLM"/>
    </source>
</evidence>